<evidence type="ECO:0000256" key="1">
    <source>
        <dbReference type="SAM" id="Phobius"/>
    </source>
</evidence>
<feature type="transmembrane region" description="Helical" evidence="1">
    <location>
        <begin position="589"/>
        <end position="607"/>
    </location>
</feature>
<feature type="transmembrane region" description="Helical" evidence="1">
    <location>
        <begin position="204"/>
        <end position="229"/>
    </location>
</feature>
<gene>
    <name evidence="2" type="ORF">QN215_03550</name>
</gene>
<organism evidence="2">
    <name type="scientific">Bifidobacterium aquikefiricola</name>
    <dbReference type="NCBI Taxonomy" id="3059038"/>
    <lineage>
        <taxon>Bacteria</taxon>
        <taxon>Bacillati</taxon>
        <taxon>Actinomycetota</taxon>
        <taxon>Actinomycetes</taxon>
        <taxon>Bifidobacteriales</taxon>
        <taxon>Bifidobacteriaceae</taxon>
        <taxon>Bifidobacterium</taxon>
    </lineage>
</organism>
<feature type="transmembrane region" description="Helical" evidence="1">
    <location>
        <begin position="37"/>
        <end position="61"/>
    </location>
</feature>
<dbReference type="RefSeq" id="WP_369344741.1">
    <property type="nucleotide sequence ID" value="NZ_CP129674.1"/>
</dbReference>
<dbReference type="Pfam" id="PF19484">
    <property type="entry name" value="DUF6020"/>
    <property type="match status" value="1"/>
</dbReference>
<proteinExistence type="predicted"/>
<feature type="transmembrane region" description="Helical" evidence="1">
    <location>
        <begin position="264"/>
        <end position="280"/>
    </location>
</feature>
<reference evidence="2" key="1">
    <citation type="submission" date="2023-07" db="EMBL/GenBank/DDBJ databases">
        <title>Bifidobacterium aquikefiriaerophilum sp. nov. and Bifidobacterium eccum sp. nov., isolated from water kefir.</title>
        <authorList>
            <person name="Breselge S."/>
            <person name="Bellassi P."/>
            <person name="Barcenilla C."/>
            <person name="Alvarez-Ordonez A."/>
            <person name="Morelli L."/>
            <person name="Cotter P.D."/>
        </authorList>
    </citation>
    <scope>NUCLEOTIDE SEQUENCE</scope>
    <source>
        <strain evidence="2">WK041_4_12</strain>
    </source>
</reference>
<dbReference type="InterPro" id="IPR046062">
    <property type="entry name" value="DUF6020"/>
</dbReference>
<feature type="transmembrane region" description="Helical" evidence="1">
    <location>
        <begin position="532"/>
        <end position="553"/>
    </location>
</feature>
<evidence type="ECO:0000313" key="2">
    <source>
        <dbReference type="EMBL" id="XDS45203.1"/>
    </source>
</evidence>
<feature type="transmembrane region" description="Helical" evidence="1">
    <location>
        <begin position="287"/>
        <end position="304"/>
    </location>
</feature>
<feature type="transmembrane region" description="Helical" evidence="1">
    <location>
        <begin position="241"/>
        <end position="258"/>
    </location>
</feature>
<feature type="transmembrane region" description="Helical" evidence="1">
    <location>
        <begin position="138"/>
        <end position="155"/>
    </location>
</feature>
<dbReference type="AlphaFoldDB" id="A0AB39U8A8"/>
<feature type="transmembrane region" description="Helical" evidence="1">
    <location>
        <begin position="560"/>
        <end position="583"/>
    </location>
</feature>
<feature type="transmembrane region" description="Helical" evidence="1">
    <location>
        <begin position="310"/>
        <end position="325"/>
    </location>
</feature>
<sequence>MNTEDSVSTELLKSHAGDRKNTSLKPQLESRFRSIDVYAALFSLCMSALLVLGVFVLDHVFSPQFQIVGASSFALLVVIAVVGSIPLYLLTHWLFLRIDVLVARTHEASSETDTSAVLNSTKSEQKHVGFSALLARAWLKYSSLILLGWVPYFLIRFPGNIDSDTYWELEQVYGLVPRNDQHPYFDTLVFGAFWRLGDIMHSHFISLLLYALIQMIVTAAVLGLALCYMRYIGVPRSMTRVSLIFLSTFPIIPFFAETMAKDMLFGWVWVLFLLGVMEAARSRGNALRIPWFLIGFSVTVLLLMLTKKTGVYLALGTIVIMLVFLKNRVRLLCSLLIPLMLFLGVWTSALLPRWNVTPGPEREMLAVPSQQTAMYIKRNSANMTRADWKVLSRVFHDPQSLPLTYTPARGDNTKGRWIEDASRADKEAFVLWWMEHFFKDPGSYMLATAANTLPLYYPDISTEGSESTLFYGDKITPQGQDDNGLIDTLINYSGGKATRADILELMGGTNRYPAVSTLSTTFNTWYLNMTRAFPIVFSKVLYTTWIPFFALAYCLRRHQWLGVLCMVPAMLTLCTLFISPIAIPRYLVPVIYTAPLTLGCLFIGVNARRMSLEGLNSNRIDMDQAK</sequence>
<dbReference type="KEGG" id="baqk:QN215_03550"/>
<name>A0AB39U8A8_9BIFI</name>
<feature type="transmembrane region" description="Helical" evidence="1">
    <location>
        <begin position="73"/>
        <end position="96"/>
    </location>
</feature>
<feature type="transmembrane region" description="Helical" evidence="1">
    <location>
        <begin position="332"/>
        <end position="351"/>
    </location>
</feature>
<keyword evidence="1" id="KW-0472">Membrane</keyword>
<protein>
    <submittedName>
        <fullName evidence="2">DUF6020 family protein</fullName>
    </submittedName>
</protein>
<keyword evidence="1" id="KW-1133">Transmembrane helix</keyword>
<keyword evidence="1" id="KW-0812">Transmembrane</keyword>
<accession>A0AB39U8A8</accession>
<dbReference type="EMBL" id="CP129674">
    <property type="protein sequence ID" value="XDS45203.1"/>
    <property type="molecule type" value="Genomic_DNA"/>
</dbReference>